<dbReference type="EMBL" id="KL596734">
    <property type="protein sequence ID" value="KER26959.1"/>
    <property type="molecule type" value="Genomic_DNA"/>
</dbReference>
<dbReference type="GeneID" id="20320050"/>
<dbReference type="RefSeq" id="XP_009169261.1">
    <property type="nucleotide sequence ID" value="XM_009170997.1"/>
</dbReference>
<sequence>MTAEISASTQYYLSTTVSEEMRPKREQVDVRVPPNGVEDIARYDSSFSQRRMLPRCIQRTFCELDSQATRRLVSDMLESTAPGAAHSHALEYGQRLPVSSIHAMDTLKPASRCQPIRPYCDFDRLIPVPLRFMSSAPTSVIHDSPLSEFALHCYKLSTYACHFSEAFATHSRKELAPSPWKP</sequence>
<evidence type="ECO:0000313" key="1">
    <source>
        <dbReference type="EMBL" id="KER26959.1"/>
    </source>
</evidence>
<protein>
    <submittedName>
        <fullName evidence="1">Uncharacterized protein</fullName>
    </submittedName>
</protein>
<accession>A0A075AEQ5</accession>
<dbReference type="Proteomes" id="UP000054324">
    <property type="component" value="Unassembled WGS sequence"/>
</dbReference>
<keyword evidence="2" id="KW-1185">Reference proteome</keyword>
<organism evidence="1 2">
    <name type="scientific">Opisthorchis viverrini</name>
    <name type="common">Southeast Asian liver fluke</name>
    <dbReference type="NCBI Taxonomy" id="6198"/>
    <lineage>
        <taxon>Eukaryota</taxon>
        <taxon>Metazoa</taxon>
        <taxon>Spiralia</taxon>
        <taxon>Lophotrochozoa</taxon>
        <taxon>Platyhelminthes</taxon>
        <taxon>Trematoda</taxon>
        <taxon>Digenea</taxon>
        <taxon>Opisthorchiida</taxon>
        <taxon>Opisthorchiata</taxon>
        <taxon>Opisthorchiidae</taxon>
        <taxon>Opisthorchis</taxon>
    </lineage>
</organism>
<dbReference type="KEGG" id="ovi:T265_05868"/>
<gene>
    <name evidence="1" type="ORF">T265_05868</name>
</gene>
<dbReference type="AlphaFoldDB" id="A0A075AEQ5"/>
<evidence type="ECO:0000313" key="2">
    <source>
        <dbReference type="Proteomes" id="UP000054324"/>
    </source>
</evidence>
<reference evidence="1 2" key="1">
    <citation type="submission" date="2013-11" db="EMBL/GenBank/DDBJ databases">
        <title>Opisthorchis viverrini - life in the bile duct.</title>
        <authorList>
            <person name="Young N.D."/>
            <person name="Nagarajan N."/>
            <person name="Lin S.J."/>
            <person name="Korhonen P.K."/>
            <person name="Jex A.R."/>
            <person name="Hall R.S."/>
            <person name="Safavi-Hemami H."/>
            <person name="Kaewkong W."/>
            <person name="Bertrand D."/>
            <person name="Gao S."/>
            <person name="Seet Q."/>
            <person name="Wongkham S."/>
            <person name="Teh B.T."/>
            <person name="Wongkham C."/>
            <person name="Intapan P.M."/>
            <person name="Maleewong W."/>
            <person name="Yang X."/>
            <person name="Hu M."/>
            <person name="Wang Z."/>
            <person name="Hofmann A."/>
            <person name="Sternberg P.W."/>
            <person name="Tan P."/>
            <person name="Wang J."/>
            <person name="Gasser R.B."/>
        </authorList>
    </citation>
    <scope>NUCLEOTIDE SEQUENCE [LARGE SCALE GENOMIC DNA]</scope>
</reference>
<name>A0A075AEQ5_OPIVI</name>
<proteinExistence type="predicted"/>
<dbReference type="CTD" id="20320050"/>